<evidence type="ECO:0000313" key="2">
    <source>
        <dbReference type="EMBL" id="QFY44154.1"/>
    </source>
</evidence>
<evidence type="ECO:0008006" key="4">
    <source>
        <dbReference type="Google" id="ProtNLM"/>
    </source>
</evidence>
<organism evidence="2 3">
    <name type="scientific">Candidatus Methylospira mobilis</name>
    <dbReference type="NCBI Taxonomy" id="1808979"/>
    <lineage>
        <taxon>Bacteria</taxon>
        <taxon>Pseudomonadati</taxon>
        <taxon>Pseudomonadota</taxon>
        <taxon>Gammaproteobacteria</taxon>
        <taxon>Methylococcales</taxon>
        <taxon>Methylococcaceae</taxon>
        <taxon>Candidatus Methylospira</taxon>
    </lineage>
</organism>
<gene>
    <name evidence="2" type="ORF">F6R98_17185</name>
</gene>
<name>A0A5Q0BPM9_9GAMM</name>
<keyword evidence="3" id="KW-1185">Reference proteome</keyword>
<dbReference type="Proteomes" id="UP000325755">
    <property type="component" value="Chromosome"/>
</dbReference>
<dbReference type="OrthoDB" id="8562383at2"/>
<keyword evidence="1" id="KW-0732">Signal</keyword>
<sequence length="120" mass="13337">MKKKAWLSVLVVMASLYLAGCASTNTSQNLVTANEVKAAKTKADHLALADKYEAIAKDMQAKADEHKKLLTADIKRPYEVGRNVEDEQEHNQALVDSYQKAASFNLKMAKIQRDIASETR</sequence>
<feature type="chain" id="PRO_5024928536" description="DUF4398 domain-containing protein" evidence="1">
    <location>
        <begin position="20"/>
        <end position="120"/>
    </location>
</feature>
<dbReference type="RefSeq" id="WP_153250122.1">
    <property type="nucleotide sequence ID" value="NZ_CP044205.1"/>
</dbReference>
<feature type="signal peptide" evidence="1">
    <location>
        <begin position="1"/>
        <end position="19"/>
    </location>
</feature>
<dbReference type="KEGG" id="mmob:F6R98_17185"/>
<accession>A0A5Q0BPM9</accession>
<dbReference type="EMBL" id="CP044205">
    <property type="protein sequence ID" value="QFY44154.1"/>
    <property type="molecule type" value="Genomic_DNA"/>
</dbReference>
<dbReference type="AlphaFoldDB" id="A0A5Q0BPM9"/>
<protein>
    <recommendedName>
        <fullName evidence="4">DUF4398 domain-containing protein</fullName>
    </recommendedName>
</protein>
<reference evidence="2 3" key="1">
    <citation type="submission" date="2019-09" db="EMBL/GenBank/DDBJ databases">
        <title>Ecophysiology of the spiral-shaped methanotroph Methylospira mobilis as revealed by the complete genome sequence.</title>
        <authorList>
            <person name="Oshkin I.Y."/>
            <person name="Dedysh S.N."/>
            <person name="Miroshnikov K."/>
            <person name="Danilova O.V."/>
            <person name="Hakobyan A."/>
            <person name="Liesack W."/>
        </authorList>
    </citation>
    <scope>NUCLEOTIDE SEQUENCE [LARGE SCALE GENOMIC DNA]</scope>
    <source>
        <strain evidence="2 3">Shm1</strain>
    </source>
</reference>
<proteinExistence type="predicted"/>
<evidence type="ECO:0000313" key="3">
    <source>
        <dbReference type="Proteomes" id="UP000325755"/>
    </source>
</evidence>
<dbReference type="InParanoid" id="A0A5Q0BPM9"/>
<evidence type="ECO:0000256" key="1">
    <source>
        <dbReference type="SAM" id="SignalP"/>
    </source>
</evidence>